<protein>
    <recommendedName>
        <fullName evidence="3">DUF177 domain-containing protein</fullName>
    </recommendedName>
</protein>
<proteinExistence type="predicted"/>
<sequence length="169" mass="18986">MMQFQFRKLAQSDQPIEFHDTLDMSSILKEHSDVLSYTPLQVDVKAAQRVNEVVDVQGTLKLDLQMACVRCLKPVDLNLQFEIQEEFKHGEEPEDVAEDNDTLYVNTDTVDLAPYMEQAAVLELPPGVLCSEDCKGLCPTCGVNLNEQDCGCDNTPIDPRMAGLKDFFK</sequence>
<dbReference type="EMBL" id="MDER01000035">
    <property type="protein sequence ID" value="ODP28718.1"/>
    <property type="molecule type" value="Genomic_DNA"/>
</dbReference>
<dbReference type="PANTHER" id="PTHR34374">
    <property type="entry name" value="LARGE RIBOSOMAL RNA SUBUNIT ACCUMULATION PROTEIN YCED HOMOLOG 1, CHLOROPLASTIC"/>
    <property type="match status" value="1"/>
</dbReference>
<dbReference type="AlphaFoldDB" id="A0A1E3L4N0"/>
<dbReference type="Pfam" id="PF02620">
    <property type="entry name" value="YceD"/>
    <property type="match status" value="1"/>
</dbReference>
<evidence type="ECO:0000313" key="1">
    <source>
        <dbReference type="EMBL" id="ODP28718.1"/>
    </source>
</evidence>
<gene>
    <name evidence="1" type="ORF">PTI45_02013</name>
</gene>
<keyword evidence="2" id="KW-1185">Reference proteome</keyword>
<organism evidence="1 2">
    <name type="scientific">Paenibacillus nuruki</name>
    <dbReference type="NCBI Taxonomy" id="1886670"/>
    <lineage>
        <taxon>Bacteria</taxon>
        <taxon>Bacillati</taxon>
        <taxon>Bacillota</taxon>
        <taxon>Bacilli</taxon>
        <taxon>Bacillales</taxon>
        <taxon>Paenibacillaceae</taxon>
        <taxon>Paenibacillus</taxon>
    </lineage>
</organism>
<dbReference type="InterPro" id="IPR003772">
    <property type="entry name" value="YceD"/>
</dbReference>
<reference evidence="1 2" key="1">
    <citation type="submission" date="2016-08" db="EMBL/GenBank/DDBJ databases">
        <title>Genome sequencing of Paenibacillus sp. TI45-13ar, isolated from Korean traditional nuruk.</title>
        <authorList>
            <person name="Kim S.-J."/>
        </authorList>
    </citation>
    <scope>NUCLEOTIDE SEQUENCE [LARGE SCALE GENOMIC DNA]</scope>
    <source>
        <strain evidence="1 2">TI45-13ar</strain>
    </source>
</reference>
<dbReference type="Proteomes" id="UP000094578">
    <property type="component" value="Unassembled WGS sequence"/>
</dbReference>
<name>A0A1E3L4N0_9BACL</name>
<accession>A0A1E3L4N0</accession>
<comment type="caution">
    <text evidence="1">The sequence shown here is derived from an EMBL/GenBank/DDBJ whole genome shotgun (WGS) entry which is preliminary data.</text>
</comment>
<evidence type="ECO:0008006" key="3">
    <source>
        <dbReference type="Google" id="ProtNLM"/>
    </source>
</evidence>
<evidence type="ECO:0000313" key="2">
    <source>
        <dbReference type="Proteomes" id="UP000094578"/>
    </source>
</evidence>
<dbReference type="PATRIC" id="fig|1886670.3.peg.2046"/>
<dbReference type="PANTHER" id="PTHR34374:SF1">
    <property type="entry name" value="LARGE RIBOSOMAL RNA SUBUNIT ACCUMULATION PROTEIN YCED HOMOLOG 1, CHLOROPLASTIC"/>
    <property type="match status" value="1"/>
</dbReference>
<dbReference type="STRING" id="1886670.PTI45_02013"/>